<dbReference type="EC" id="2.7.8.5" evidence="10"/>
<evidence type="ECO:0000256" key="3">
    <source>
        <dbReference type="ARBA" id="ARBA00022516"/>
    </source>
</evidence>
<dbReference type="PANTHER" id="PTHR12586">
    <property type="entry name" value="CDP-DIACYLGLYCEROL--SERINE O-PHOSPHATIDYLTRANSFERASE"/>
    <property type="match status" value="1"/>
</dbReference>
<name>A0ABP1GAE0_9CHLO</name>
<evidence type="ECO:0000256" key="1">
    <source>
        <dbReference type="ARBA" id="ARBA00005042"/>
    </source>
</evidence>
<dbReference type="Proteomes" id="UP001497392">
    <property type="component" value="Unassembled WGS sequence"/>
</dbReference>
<keyword evidence="4 10" id="KW-0808">Transferase</keyword>
<evidence type="ECO:0000256" key="5">
    <source>
        <dbReference type="ARBA" id="ARBA00022737"/>
    </source>
</evidence>
<evidence type="ECO:0000256" key="6">
    <source>
        <dbReference type="ARBA" id="ARBA00023098"/>
    </source>
</evidence>
<keyword evidence="7 10" id="KW-0594">Phospholipid biosynthesis</keyword>
<keyword evidence="6 10" id="KW-0443">Lipid metabolism</keyword>
<evidence type="ECO:0000256" key="7">
    <source>
        <dbReference type="ARBA" id="ARBA00023209"/>
    </source>
</evidence>
<dbReference type="CDD" id="cd09135">
    <property type="entry name" value="PLDc_PGS1_euk_1"/>
    <property type="match status" value="1"/>
</dbReference>
<comment type="pathway">
    <text evidence="1 10">Phospholipid metabolism; phosphatidylglycerol biosynthesis; phosphatidylglycerol from CDP-diacylglycerol: step 1/2.</text>
</comment>
<evidence type="ECO:0000259" key="11">
    <source>
        <dbReference type="PROSITE" id="PS50035"/>
    </source>
</evidence>
<keyword evidence="10" id="KW-0547">Nucleotide-binding</keyword>
<keyword evidence="10" id="KW-0496">Mitochondrion</keyword>
<dbReference type="CDD" id="cd09137">
    <property type="entry name" value="PLDc_PGS1_euk_2"/>
    <property type="match status" value="1"/>
</dbReference>
<comment type="function">
    <text evidence="10">Functions in the biosynthesis of the anionic phospholipids phosphatidylglycerol and cardiolipin.</text>
</comment>
<evidence type="ECO:0000256" key="4">
    <source>
        <dbReference type="ARBA" id="ARBA00022679"/>
    </source>
</evidence>
<dbReference type="PROSITE" id="PS50035">
    <property type="entry name" value="PLD"/>
    <property type="match status" value="1"/>
</dbReference>
<keyword evidence="13" id="KW-1185">Reference proteome</keyword>
<comment type="similarity">
    <text evidence="2 10">Belongs to the CDP-alcohol phosphatidyltransferase class-II family.</text>
</comment>
<dbReference type="PANTHER" id="PTHR12586:SF1">
    <property type="entry name" value="CDP-DIACYLGLYCEROL--GLYCEROL-3-PHOSPHATE 3-PHOSPHATIDYLTRANSFERASE, MITOCHONDRIAL"/>
    <property type="match status" value="1"/>
</dbReference>
<accession>A0ABP1GAE0</accession>
<comment type="catalytic activity">
    <reaction evidence="9 10">
        <text>a CDP-1,2-diacyl-sn-glycerol + sn-glycerol 3-phosphate = a 1,2-diacyl-sn-glycero-3-phospho-(1'-sn-glycero-3'-phosphate) + CMP + H(+)</text>
        <dbReference type="Rhea" id="RHEA:12593"/>
        <dbReference type="ChEBI" id="CHEBI:15378"/>
        <dbReference type="ChEBI" id="CHEBI:57597"/>
        <dbReference type="ChEBI" id="CHEBI:58332"/>
        <dbReference type="ChEBI" id="CHEBI:60110"/>
        <dbReference type="ChEBI" id="CHEBI:60377"/>
        <dbReference type="EC" id="2.7.8.5"/>
    </reaction>
</comment>
<evidence type="ECO:0000313" key="12">
    <source>
        <dbReference type="EMBL" id="CAL5227628.1"/>
    </source>
</evidence>
<proteinExistence type="inferred from homology"/>
<dbReference type="PIRSF" id="PIRSF000850">
    <property type="entry name" value="Phospholipase_D_PSS"/>
    <property type="match status" value="1"/>
</dbReference>
<keyword evidence="8 10" id="KW-1208">Phospholipid metabolism</keyword>
<evidence type="ECO:0000313" key="13">
    <source>
        <dbReference type="Proteomes" id="UP001497392"/>
    </source>
</evidence>
<evidence type="ECO:0000256" key="8">
    <source>
        <dbReference type="ARBA" id="ARBA00023264"/>
    </source>
</evidence>
<protein>
    <recommendedName>
        <fullName evidence="10">CDP-diacylglycerol--glycerol-3-phosphate 3-phosphatidyltransferase</fullName>
        <ecNumber evidence="10">2.7.8.5</ecNumber>
    </recommendedName>
</protein>
<gene>
    <name evidence="12" type="primary">g10633</name>
    <name evidence="12" type="ORF">VP750_LOCUS9534</name>
</gene>
<keyword evidence="10" id="KW-0067">ATP-binding</keyword>
<evidence type="ECO:0000256" key="2">
    <source>
        <dbReference type="ARBA" id="ARBA00010682"/>
    </source>
</evidence>
<evidence type="ECO:0000256" key="10">
    <source>
        <dbReference type="RuleBase" id="RU365024"/>
    </source>
</evidence>
<comment type="subcellular location">
    <subcellularLocation>
        <location evidence="10">Mitochondrion</location>
    </subcellularLocation>
</comment>
<dbReference type="InterPro" id="IPR016270">
    <property type="entry name" value="PGS1"/>
</dbReference>
<sequence>MLAHNRLQDIGVLRYIRSVHTTVSEYVRCFQERAHILPLQGSDVTLLDTPSDFHDALLDGIRNAETDITIASLYIGTEGKKDAALVSALACAAARDEAERPQITVLLDALRSTRPSKDPSGQLTSTALMLGNVLFPESRGEKNTKVYLFHTPALRGMLKRLLPARVSEVIGVCHLKAYIFDDDVLISGANLSTTYFTKRQDRYYLFKNAANLAAFVRSLVKTVGRFSHRVRPGGQLLPNQAQLDPLTAPSAFNAALKDGLESLFLPREQTDAMSKSFIRENDSAEATSDSMPSMSEGQLAAADLPDYIDQTIDPDNICAAGQAVPNLRSLHRLLPHSGRALRPSSTSADNNANSDTRIIPMVQLGSAGIRQDEALTAEMLRLAEPGGCLTISTAYLNLARPFERALASASKVNVELITASPAANGFFNAKGVSGLIPNAYSLLEQHTWQRLNRAWSRDRSSPASRVLREYDRPGWEFHSKGIWYTPPGEQLPIAATIGSPNYGYRSVIRDLEAHFLVVTTNPSLRKAMAGELQALRRHSTVVEPGQFSLPGRRATTAVTVAAHLLRGSL</sequence>
<keyword evidence="3 10" id="KW-0444">Lipid biosynthesis</keyword>
<feature type="domain" description="PLD phosphodiesterase" evidence="11">
    <location>
        <begin position="169"/>
        <end position="195"/>
    </location>
</feature>
<dbReference type="EMBL" id="CAXHTA020000017">
    <property type="protein sequence ID" value="CAL5227628.1"/>
    <property type="molecule type" value="Genomic_DNA"/>
</dbReference>
<dbReference type="Gene3D" id="3.30.870.10">
    <property type="entry name" value="Endonuclease Chain A"/>
    <property type="match status" value="2"/>
</dbReference>
<dbReference type="SUPFAM" id="SSF56024">
    <property type="entry name" value="Phospholipase D/nuclease"/>
    <property type="match status" value="1"/>
</dbReference>
<evidence type="ECO:0000256" key="9">
    <source>
        <dbReference type="ARBA" id="ARBA00048586"/>
    </source>
</evidence>
<organism evidence="12 13">
    <name type="scientific">Coccomyxa viridis</name>
    <dbReference type="NCBI Taxonomy" id="1274662"/>
    <lineage>
        <taxon>Eukaryota</taxon>
        <taxon>Viridiplantae</taxon>
        <taxon>Chlorophyta</taxon>
        <taxon>core chlorophytes</taxon>
        <taxon>Trebouxiophyceae</taxon>
        <taxon>Trebouxiophyceae incertae sedis</taxon>
        <taxon>Coccomyxaceae</taxon>
        <taxon>Coccomyxa</taxon>
    </lineage>
</organism>
<reference evidence="12 13" key="1">
    <citation type="submission" date="2024-06" db="EMBL/GenBank/DDBJ databases">
        <authorList>
            <person name="Kraege A."/>
            <person name="Thomma B."/>
        </authorList>
    </citation>
    <scope>NUCLEOTIDE SEQUENCE [LARGE SCALE GENOMIC DNA]</scope>
</reference>
<dbReference type="InterPro" id="IPR001736">
    <property type="entry name" value="PLipase_D/transphosphatidylase"/>
</dbReference>
<comment type="caution">
    <text evidence="12">The sequence shown here is derived from an EMBL/GenBank/DDBJ whole genome shotgun (WGS) entry which is preliminary data.</text>
</comment>
<keyword evidence="5" id="KW-0677">Repeat</keyword>